<dbReference type="RefSeq" id="WP_189562947.1">
    <property type="nucleotide sequence ID" value="NZ_BMXF01000001.1"/>
</dbReference>
<proteinExistence type="predicted"/>
<dbReference type="Proteomes" id="UP000598271">
    <property type="component" value="Unassembled WGS sequence"/>
</dbReference>
<organism evidence="1 2">
    <name type="scientific">Persicitalea jodogahamensis</name>
    <dbReference type="NCBI Taxonomy" id="402147"/>
    <lineage>
        <taxon>Bacteria</taxon>
        <taxon>Pseudomonadati</taxon>
        <taxon>Bacteroidota</taxon>
        <taxon>Cytophagia</taxon>
        <taxon>Cytophagales</taxon>
        <taxon>Spirosomataceae</taxon>
        <taxon>Persicitalea</taxon>
    </lineage>
</organism>
<sequence length="364" mass="42934">MTKISTLEESRLLELDEQFTKELEGMLPEVLHKFSIEKGKECSIHSLHGTIGSKNNTYVDSVHTQFSDPNDFKAKWIKGFIEYVGEKRYTPLRNLLKDSTFRKYTLTFLERNFYRNLLERTRSKPNENLWSIWFGSGKFFWGLIIAPVLKFDGWTNDISEIRRANFMYWTIGHVIATGLIDPENNELYTFSTLLDLLNFYKRILKRISNSLYEKQIFDLYVEYLKNAEDPFSEPFLIPELRYAGLEVEHEYRLDFTILNSHTMEMIGFEFSPHSTHMAVSKIKNKKQIEVNAELSKKWDKEMSKRNKYFSNYGIITLTFTDTNLINIENCFSIMKKYLSSRPEVGVNLNEQIESLDTLLDRDNL</sequence>
<evidence type="ECO:0008006" key="3">
    <source>
        <dbReference type="Google" id="ProtNLM"/>
    </source>
</evidence>
<reference evidence="1 2" key="1">
    <citation type="journal article" date="2014" name="Int. J. Syst. Evol. Microbiol.">
        <title>Complete genome sequence of Corynebacterium casei LMG S-19264T (=DSM 44701T), isolated from a smear-ripened cheese.</title>
        <authorList>
            <consortium name="US DOE Joint Genome Institute (JGI-PGF)"/>
            <person name="Walter F."/>
            <person name="Albersmeier A."/>
            <person name="Kalinowski J."/>
            <person name="Ruckert C."/>
        </authorList>
    </citation>
    <scope>NUCLEOTIDE SEQUENCE [LARGE SCALE GENOMIC DNA]</scope>
    <source>
        <strain evidence="1 2">KCTC 12866</strain>
    </source>
</reference>
<evidence type="ECO:0000313" key="2">
    <source>
        <dbReference type="Proteomes" id="UP000598271"/>
    </source>
</evidence>
<comment type="caution">
    <text evidence="1">The sequence shown here is derived from an EMBL/GenBank/DDBJ whole genome shotgun (WGS) entry which is preliminary data.</text>
</comment>
<protein>
    <recommendedName>
        <fullName evidence="3">Topoisomerase II</fullName>
    </recommendedName>
</protein>
<name>A0A8J3G8M0_9BACT</name>
<accession>A0A8J3G8M0</accession>
<dbReference type="EMBL" id="BMXF01000001">
    <property type="protein sequence ID" value="GHB56234.1"/>
    <property type="molecule type" value="Genomic_DNA"/>
</dbReference>
<gene>
    <name evidence="1" type="ORF">GCM10007390_06930</name>
</gene>
<dbReference type="AlphaFoldDB" id="A0A8J3G8M0"/>
<keyword evidence="2" id="KW-1185">Reference proteome</keyword>
<evidence type="ECO:0000313" key="1">
    <source>
        <dbReference type="EMBL" id="GHB56234.1"/>
    </source>
</evidence>